<reference evidence="6 7" key="1">
    <citation type="submission" date="2020-10" db="EMBL/GenBank/DDBJ databases">
        <title>Sequencing the genomes of 1000 actinobacteria strains.</title>
        <authorList>
            <person name="Klenk H.-P."/>
        </authorList>
    </citation>
    <scope>NUCLEOTIDE SEQUENCE [LARGE SCALE GENOMIC DNA]</scope>
    <source>
        <strain evidence="6 7">DSM 45157</strain>
    </source>
</reference>
<dbReference type="InterPro" id="IPR009057">
    <property type="entry name" value="Homeodomain-like_sf"/>
</dbReference>
<dbReference type="PROSITE" id="PS50977">
    <property type="entry name" value="HTH_TETR_2"/>
    <property type="match status" value="1"/>
</dbReference>
<dbReference type="Proteomes" id="UP000598217">
    <property type="component" value="Unassembled WGS sequence"/>
</dbReference>
<feature type="DNA-binding region" description="H-T-H motif" evidence="4">
    <location>
        <begin position="56"/>
        <end position="75"/>
    </location>
</feature>
<accession>A0ABR9HNU9</accession>
<protein>
    <submittedName>
        <fullName evidence="6">AcrR family transcriptional regulator</fullName>
    </submittedName>
</protein>
<dbReference type="PANTHER" id="PTHR30055">
    <property type="entry name" value="HTH-TYPE TRANSCRIPTIONAL REGULATOR RUTR"/>
    <property type="match status" value="1"/>
</dbReference>
<dbReference type="InterPro" id="IPR050109">
    <property type="entry name" value="HTH-type_TetR-like_transc_reg"/>
</dbReference>
<evidence type="ECO:0000256" key="3">
    <source>
        <dbReference type="ARBA" id="ARBA00023163"/>
    </source>
</evidence>
<evidence type="ECO:0000313" key="7">
    <source>
        <dbReference type="Proteomes" id="UP000598217"/>
    </source>
</evidence>
<dbReference type="Gene3D" id="1.10.357.10">
    <property type="entry name" value="Tetracycline Repressor, domain 2"/>
    <property type="match status" value="1"/>
</dbReference>
<dbReference type="Pfam" id="PF00440">
    <property type="entry name" value="TetR_N"/>
    <property type="match status" value="1"/>
</dbReference>
<comment type="caution">
    <text evidence="6">The sequence shown here is derived from an EMBL/GenBank/DDBJ whole genome shotgun (WGS) entry which is preliminary data.</text>
</comment>
<keyword evidence="2 4" id="KW-0238">DNA-binding</keyword>
<evidence type="ECO:0000256" key="4">
    <source>
        <dbReference type="PROSITE-ProRule" id="PRU00335"/>
    </source>
</evidence>
<evidence type="ECO:0000256" key="2">
    <source>
        <dbReference type="ARBA" id="ARBA00023125"/>
    </source>
</evidence>
<dbReference type="SUPFAM" id="SSF48498">
    <property type="entry name" value="Tetracyclin repressor-like, C-terminal domain"/>
    <property type="match status" value="1"/>
</dbReference>
<dbReference type="RefSeq" id="WP_191267841.1">
    <property type="nucleotide sequence ID" value="NZ_BMXJ01000001.1"/>
</dbReference>
<dbReference type="Pfam" id="PF02909">
    <property type="entry name" value="TetR_C_1"/>
    <property type="match status" value="1"/>
</dbReference>
<dbReference type="PANTHER" id="PTHR30055:SF151">
    <property type="entry name" value="TRANSCRIPTIONAL REGULATORY PROTEIN"/>
    <property type="match status" value="1"/>
</dbReference>
<keyword evidence="1" id="KW-0805">Transcription regulation</keyword>
<dbReference type="InterPro" id="IPR036271">
    <property type="entry name" value="Tet_transcr_reg_TetR-rel_C_sf"/>
</dbReference>
<feature type="domain" description="HTH tetR-type" evidence="5">
    <location>
        <begin position="33"/>
        <end position="93"/>
    </location>
</feature>
<dbReference type="Gene3D" id="1.10.10.60">
    <property type="entry name" value="Homeodomain-like"/>
    <property type="match status" value="1"/>
</dbReference>
<dbReference type="InterPro" id="IPR001647">
    <property type="entry name" value="HTH_TetR"/>
</dbReference>
<organism evidence="6 7">
    <name type="scientific">Nocardiopsis terrae</name>
    <dbReference type="NCBI Taxonomy" id="372655"/>
    <lineage>
        <taxon>Bacteria</taxon>
        <taxon>Bacillati</taxon>
        <taxon>Actinomycetota</taxon>
        <taxon>Actinomycetes</taxon>
        <taxon>Streptosporangiales</taxon>
        <taxon>Nocardiopsidaceae</taxon>
        <taxon>Nocardiopsis</taxon>
    </lineage>
</organism>
<name>A0ABR9HNU9_9ACTN</name>
<evidence type="ECO:0000259" key="5">
    <source>
        <dbReference type="PROSITE" id="PS50977"/>
    </source>
</evidence>
<evidence type="ECO:0000313" key="6">
    <source>
        <dbReference type="EMBL" id="MBE1460702.1"/>
    </source>
</evidence>
<keyword evidence="3" id="KW-0804">Transcription</keyword>
<proteinExistence type="predicted"/>
<evidence type="ECO:0000256" key="1">
    <source>
        <dbReference type="ARBA" id="ARBA00023015"/>
    </source>
</evidence>
<dbReference type="InterPro" id="IPR004111">
    <property type="entry name" value="Repressor_TetR_C"/>
</dbReference>
<keyword evidence="7" id="KW-1185">Reference proteome</keyword>
<gene>
    <name evidence="6" type="ORF">H4W79_004916</name>
</gene>
<sequence length="259" mass="28263">MSPQHSKSGDPARSLALLWRTQEPASRRRGRPGLNVDRIVAAATALADAEGLAALSMRRVAEALDVGTMSLYTYVPGKGELIDLMVDTAYADLDTQERSGAWRDRLRRIAHANRKLYIRHPWMLQTVTVRLLGPNVIAKYDHELSAVDGLGLSEVEMDSTVNLVNGYVESSARQTLGSEQVARESGMDDEQWWRTHDPLLAALVDGSRYPTASRVGTAVGRAHQAVHAPEHEFSFGLERVLDGVQVLVDARSAPAAGSS</sequence>
<dbReference type="EMBL" id="JADBDY010000001">
    <property type="protein sequence ID" value="MBE1460702.1"/>
    <property type="molecule type" value="Genomic_DNA"/>
</dbReference>
<dbReference type="SUPFAM" id="SSF46689">
    <property type="entry name" value="Homeodomain-like"/>
    <property type="match status" value="1"/>
</dbReference>